<evidence type="ECO:0000256" key="1">
    <source>
        <dbReference type="SAM" id="MobiDB-lite"/>
    </source>
</evidence>
<proteinExistence type="predicted"/>
<reference evidence="2 3" key="1">
    <citation type="journal article" date="2021" name="J. Hered.">
        <title>A chromosome-level genome assembly of the parasitoid wasp, Cotesia glomerata (Hymenoptera: Braconidae).</title>
        <authorList>
            <person name="Pinto B.J."/>
            <person name="Weis J.J."/>
            <person name="Gamble T."/>
            <person name="Ode P.J."/>
            <person name="Paul R."/>
            <person name="Zaspel J.M."/>
        </authorList>
    </citation>
    <scope>NUCLEOTIDE SEQUENCE [LARGE SCALE GENOMIC DNA]</scope>
    <source>
        <strain evidence="2">CgM1</strain>
    </source>
</reference>
<name>A0AAV7IKS1_COTGL</name>
<dbReference type="AlphaFoldDB" id="A0AAV7IKS1"/>
<keyword evidence="3" id="KW-1185">Reference proteome</keyword>
<evidence type="ECO:0000313" key="2">
    <source>
        <dbReference type="EMBL" id="KAH0551832.1"/>
    </source>
</evidence>
<gene>
    <name evidence="2" type="ORF">KQX54_001898</name>
</gene>
<protein>
    <submittedName>
        <fullName evidence="2">Uncharacterized protein</fullName>
    </submittedName>
</protein>
<feature type="region of interest" description="Disordered" evidence="1">
    <location>
        <begin position="150"/>
        <end position="183"/>
    </location>
</feature>
<accession>A0AAV7IKS1</accession>
<organism evidence="2 3">
    <name type="scientific">Cotesia glomerata</name>
    <name type="common">Lepidopteran parasitic wasp</name>
    <name type="synonym">Apanteles glomeratus</name>
    <dbReference type="NCBI Taxonomy" id="32391"/>
    <lineage>
        <taxon>Eukaryota</taxon>
        <taxon>Metazoa</taxon>
        <taxon>Ecdysozoa</taxon>
        <taxon>Arthropoda</taxon>
        <taxon>Hexapoda</taxon>
        <taxon>Insecta</taxon>
        <taxon>Pterygota</taxon>
        <taxon>Neoptera</taxon>
        <taxon>Endopterygota</taxon>
        <taxon>Hymenoptera</taxon>
        <taxon>Apocrita</taxon>
        <taxon>Ichneumonoidea</taxon>
        <taxon>Braconidae</taxon>
        <taxon>Microgastrinae</taxon>
        <taxon>Cotesia</taxon>
    </lineage>
</organism>
<evidence type="ECO:0000313" key="3">
    <source>
        <dbReference type="Proteomes" id="UP000826195"/>
    </source>
</evidence>
<feature type="compositionally biased region" description="Basic and acidic residues" evidence="1">
    <location>
        <begin position="150"/>
        <end position="160"/>
    </location>
</feature>
<sequence>MESEQEIKQILDHAISNGFLGYLSSVYEKSITKFDSNSILLVLKNILSLLPTEQVRFYLDASIRVLLLKNKTLAFIANNLAVVQVVQILIQCPRLETLPTLVMDAISEKISRGVYWDTLKKLFTLMPRVEPFRVAIVLQESLDFKKSLVHNSEDQQRQHNAEIASPSPDHRRDNLPSPRAPLAPPRLLLQTQGNLLPPGVVSEAPSRIEEHPVGESSVSNFNLYRPLSIENAQPFSRGFYRILCTEVMTPEHNRAIIQRTGGEFIEFIAVTTVENRFSGHRRKCCDSQY</sequence>
<dbReference type="Proteomes" id="UP000826195">
    <property type="component" value="Unassembled WGS sequence"/>
</dbReference>
<dbReference type="EMBL" id="JAHXZJ010001492">
    <property type="protein sequence ID" value="KAH0551832.1"/>
    <property type="molecule type" value="Genomic_DNA"/>
</dbReference>
<comment type="caution">
    <text evidence="2">The sequence shown here is derived from an EMBL/GenBank/DDBJ whole genome shotgun (WGS) entry which is preliminary data.</text>
</comment>